<dbReference type="AlphaFoldDB" id="A0A9P5PSY8"/>
<feature type="chain" id="PRO_5040345185" evidence="1">
    <location>
        <begin position="18"/>
        <end position="325"/>
    </location>
</feature>
<keyword evidence="3" id="KW-1185">Reference proteome</keyword>
<keyword evidence="1" id="KW-0732">Signal</keyword>
<evidence type="ECO:0000256" key="1">
    <source>
        <dbReference type="SAM" id="SignalP"/>
    </source>
</evidence>
<protein>
    <submittedName>
        <fullName evidence="2">Uncharacterized protein</fullName>
    </submittedName>
</protein>
<dbReference type="Proteomes" id="UP000772434">
    <property type="component" value="Unassembled WGS sequence"/>
</dbReference>
<name>A0A9P5PSY8_9AGAR</name>
<dbReference type="EMBL" id="JADNRY010000074">
    <property type="protein sequence ID" value="KAF9067400.1"/>
    <property type="molecule type" value="Genomic_DNA"/>
</dbReference>
<gene>
    <name evidence="2" type="ORF">BDP27DRAFT_1449104</name>
</gene>
<organism evidence="2 3">
    <name type="scientific">Rhodocollybia butyracea</name>
    <dbReference type="NCBI Taxonomy" id="206335"/>
    <lineage>
        <taxon>Eukaryota</taxon>
        <taxon>Fungi</taxon>
        <taxon>Dikarya</taxon>
        <taxon>Basidiomycota</taxon>
        <taxon>Agaricomycotina</taxon>
        <taxon>Agaricomycetes</taxon>
        <taxon>Agaricomycetidae</taxon>
        <taxon>Agaricales</taxon>
        <taxon>Marasmiineae</taxon>
        <taxon>Omphalotaceae</taxon>
        <taxon>Rhodocollybia</taxon>
    </lineage>
</organism>
<comment type="caution">
    <text evidence="2">The sequence shown here is derived from an EMBL/GenBank/DDBJ whole genome shotgun (WGS) entry which is preliminary data.</text>
</comment>
<reference evidence="2" key="1">
    <citation type="submission" date="2020-11" db="EMBL/GenBank/DDBJ databases">
        <authorList>
            <consortium name="DOE Joint Genome Institute"/>
            <person name="Ahrendt S."/>
            <person name="Riley R."/>
            <person name="Andreopoulos W."/>
            <person name="Labutti K."/>
            <person name="Pangilinan J."/>
            <person name="Ruiz-Duenas F.J."/>
            <person name="Barrasa J.M."/>
            <person name="Sanchez-Garcia M."/>
            <person name="Camarero S."/>
            <person name="Miyauchi S."/>
            <person name="Serrano A."/>
            <person name="Linde D."/>
            <person name="Babiker R."/>
            <person name="Drula E."/>
            <person name="Ayuso-Fernandez I."/>
            <person name="Pacheco R."/>
            <person name="Padilla G."/>
            <person name="Ferreira P."/>
            <person name="Barriuso J."/>
            <person name="Kellner H."/>
            <person name="Castanera R."/>
            <person name="Alfaro M."/>
            <person name="Ramirez L."/>
            <person name="Pisabarro A.G."/>
            <person name="Kuo A."/>
            <person name="Tritt A."/>
            <person name="Lipzen A."/>
            <person name="He G."/>
            <person name="Yan M."/>
            <person name="Ng V."/>
            <person name="Cullen D."/>
            <person name="Martin F."/>
            <person name="Rosso M.-N."/>
            <person name="Henrissat B."/>
            <person name="Hibbett D."/>
            <person name="Martinez A.T."/>
            <person name="Grigoriev I.V."/>
        </authorList>
    </citation>
    <scope>NUCLEOTIDE SEQUENCE</scope>
    <source>
        <strain evidence="2">AH 40177</strain>
    </source>
</reference>
<evidence type="ECO:0000313" key="2">
    <source>
        <dbReference type="EMBL" id="KAF9067400.1"/>
    </source>
</evidence>
<sequence length="325" mass="36726">MHAILLLFTLMSGFILAVFPVPVPAGPSEAIQSLSPRTSRSIPIISFINDEGQNLGTDPTRFGKGPTETYLRAALNKAFGWAENMEIKFRGSYSRSGGRSWRYITVTGVDDKCTESQPCYGWLARGYLIGIDLKRHGKHGTWYVGIAVGEPRRGQFESIMGQPARPPQTLSPHTELVQKEWNQLSKEFVGHFMVPTMAFTNINGKLLSGQEVPLVPDSSLTGQINQALKVENYEITYHAYSLQTRSFFQLVRVSICTTVNPCFGFIKQLDITLHHHKRHIFIVQPKVPGPDSERFKLVGLYPSDMDTKWRDETMAMLEKDFRRVF</sequence>
<accession>A0A9P5PSY8</accession>
<proteinExistence type="predicted"/>
<evidence type="ECO:0000313" key="3">
    <source>
        <dbReference type="Proteomes" id="UP000772434"/>
    </source>
</evidence>
<feature type="signal peptide" evidence="1">
    <location>
        <begin position="1"/>
        <end position="17"/>
    </location>
</feature>